<sequence>MDMDMDIYVDYSWQESVIDYIRIQGDGYCALLKGPKGCGKSHLVYLDPDIIFIEEDNLYNTEKEIIQTLMYISKKSNSKIILICNDAQHTQFKETDLNVVYFNNNDIILEEF</sequence>
<dbReference type="AlphaFoldDB" id="A0A6C0DWN1"/>
<protein>
    <submittedName>
        <fullName evidence="1">Uncharacterized protein</fullName>
    </submittedName>
</protein>
<accession>A0A6C0DWN1</accession>
<reference evidence="1" key="1">
    <citation type="journal article" date="2020" name="Nature">
        <title>Giant virus diversity and host interactions through global metagenomics.</title>
        <authorList>
            <person name="Schulz F."/>
            <person name="Roux S."/>
            <person name="Paez-Espino D."/>
            <person name="Jungbluth S."/>
            <person name="Walsh D.A."/>
            <person name="Denef V.J."/>
            <person name="McMahon K.D."/>
            <person name="Konstantinidis K.T."/>
            <person name="Eloe-Fadrosh E.A."/>
            <person name="Kyrpides N.C."/>
            <person name="Woyke T."/>
        </authorList>
    </citation>
    <scope>NUCLEOTIDE SEQUENCE</scope>
    <source>
        <strain evidence="1">GVMAG-M-3300023174-68</strain>
    </source>
</reference>
<proteinExistence type="predicted"/>
<dbReference type="InterPro" id="IPR027417">
    <property type="entry name" value="P-loop_NTPase"/>
</dbReference>
<evidence type="ECO:0000313" key="1">
    <source>
        <dbReference type="EMBL" id="QHT20713.1"/>
    </source>
</evidence>
<dbReference type="SUPFAM" id="SSF52540">
    <property type="entry name" value="P-loop containing nucleoside triphosphate hydrolases"/>
    <property type="match status" value="1"/>
</dbReference>
<dbReference type="EMBL" id="MN739681">
    <property type="protein sequence ID" value="QHT20713.1"/>
    <property type="molecule type" value="Genomic_DNA"/>
</dbReference>
<name>A0A6C0DWN1_9ZZZZ</name>
<organism evidence="1">
    <name type="scientific">viral metagenome</name>
    <dbReference type="NCBI Taxonomy" id="1070528"/>
    <lineage>
        <taxon>unclassified sequences</taxon>
        <taxon>metagenomes</taxon>
        <taxon>organismal metagenomes</taxon>
    </lineage>
</organism>